<feature type="transmembrane region" description="Helical" evidence="1">
    <location>
        <begin position="51"/>
        <end position="78"/>
    </location>
</feature>
<dbReference type="KEGG" id="mes:Meso_2790"/>
<evidence type="ECO:0000256" key="1">
    <source>
        <dbReference type="SAM" id="Phobius"/>
    </source>
</evidence>
<gene>
    <name evidence="2" type="ordered locus">Meso_2790</name>
</gene>
<feature type="transmembrane region" description="Helical" evidence="1">
    <location>
        <begin position="20"/>
        <end position="39"/>
    </location>
</feature>
<keyword evidence="1" id="KW-0812">Transmembrane</keyword>
<dbReference type="eggNOG" id="ENOG5030RBS">
    <property type="taxonomic scope" value="Bacteria"/>
</dbReference>
<dbReference type="STRING" id="266779.Meso_2790"/>
<feature type="transmembrane region" description="Helical" evidence="1">
    <location>
        <begin position="99"/>
        <end position="120"/>
    </location>
</feature>
<accession>Q11EK9</accession>
<proteinExistence type="predicted"/>
<protein>
    <submittedName>
        <fullName evidence="2">Conserved hypothetical membrane protein</fullName>
    </submittedName>
</protein>
<dbReference type="AlphaFoldDB" id="Q11EK9"/>
<keyword evidence="1" id="KW-0472">Membrane</keyword>
<name>Q11EK9_CHESB</name>
<dbReference type="EMBL" id="CP000390">
    <property type="protein sequence ID" value="ABG64166.1"/>
    <property type="molecule type" value="Genomic_DNA"/>
</dbReference>
<organism evidence="2">
    <name type="scientific">Chelativorans sp. (strain BNC1)</name>
    <dbReference type="NCBI Taxonomy" id="266779"/>
    <lineage>
        <taxon>Bacteria</taxon>
        <taxon>Pseudomonadati</taxon>
        <taxon>Pseudomonadota</taxon>
        <taxon>Alphaproteobacteria</taxon>
        <taxon>Hyphomicrobiales</taxon>
        <taxon>Phyllobacteriaceae</taxon>
        <taxon>Chelativorans</taxon>
    </lineage>
</organism>
<keyword evidence="1" id="KW-1133">Transmembrane helix</keyword>
<evidence type="ECO:0000313" key="2">
    <source>
        <dbReference type="EMBL" id="ABG64166.1"/>
    </source>
</evidence>
<sequence>MTRLDEMRRPERGKLLPVLFYLTIGLLLWGMHLTLVYAAHTAICALAASPLAATITLAAVTVAIALPLVLILFCQRAFARLLGISEGITEPRIYDRISFFLNLLSLAGILWSGLAVAVLSSCAPGR</sequence>
<dbReference type="OrthoDB" id="92662at69277"/>
<reference evidence="2" key="1">
    <citation type="submission" date="2006-06" db="EMBL/GenBank/DDBJ databases">
        <title>Complete sequence of chromosome of Chelativorans sp. BNC1.</title>
        <authorList>
            <consortium name="US DOE Joint Genome Institute"/>
            <person name="Copeland A."/>
            <person name="Lucas S."/>
            <person name="Lapidus A."/>
            <person name="Barry K."/>
            <person name="Detter J.C."/>
            <person name="Glavina del Rio T."/>
            <person name="Hammon N."/>
            <person name="Israni S."/>
            <person name="Dalin E."/>
            <person name="Tice H."/>
            <person name="Pitluck S."/>
            <person name="Chertkov O."/>
            <person name="Brettin T."/>
            <person name="Bruce D."/>
            <person name="Han C."/>
            <person name="Tapia R."/>
            <person name="Gilna P."/>
            <person name="Schmutz J."/>
            <person name="Larimer F."/>
            <person name="Land M."/>
            <person name="Hauser L."/>
            <person name="Kyrpides N."/>
            <person name="Mikhailova N."/>
            <person name="Richardson P."/>
        </authorList>
    </citation>
    <scope>NUCLEOTIDE SEQUENCE</scope>
    <source>
        <strain evidence="2">BNC1</strain>
    </source>
</reference>
<dbReference type="HOGENOM" id="CLU_1977598_0_0_5"/>